<proteinExistence type="predicted"/>
<reference evidence="1" key="1">
    <citation type="submission" date="2019-08" db="EMBL/GenBank/DDBJ databases">
        <authorList>
            <person name="Kucharzyk K."/>
            <person name="Murdoch R.W."/>
            <person name="Higgins S."/>
            <person name="Loffler F."/>
        </authorList>
    </citation>
    <scope>NUCLEOTIDE SEQUENCE</scope>
</reference>
<dbReference type="EMBL" id="VSSQ01095187">
    <property type="protein sequence ID" value="MPN39402.1"/>
    <property type="molecule type" value="Genomic_DNA"/>
</dbReference>
<organism evidence="1">
    <name type="scientific">bioreactor metagenome</name>
    <dbReference type="NCBI Taxonomy" id="1076179"/>
    <lineage>
        <taxon>unclassified sequences</taxon>
        <taxon>metagenomes</taxon>
        <taxon>ecological metagenomes</taxon>
    </lineage>
</organism>
<gene>
    <name evidence="1" type="ORF">SDC9_186930</name>
</gene>
<accession>A0A645HLT3</accession>
<dbReference type="AlphaFoldDB" id="A0A645HLT3"/>
<name>A0A645HLT3_9ZZZZ</name>
<protein>
    <submittedName>
        <fullName evidence="1">Uncharacterized protein</fullName>
    </submittedName>
</protein>
<sequence length="70" mass="7630">MVRVIIVGDDRGGLRDAVALGYAGVEALEPGLLCGRFEFFAALHEEAHRREVVVVARGLRVAGKEGIRRE</sequence>
<comment type="caution">
    <text evidence="1">The sequence shown here is derived from an EMBL/GenBank/DDBJ whole genome shotgun (WGS) entry which is preliminary data.</text>
</comment>
<evidence type="ECO:0000313" key="1">
    <source>
        <dbReference type="EMBL" id="MPN39402.1"/>
    </source>
</evidence>